<keyword evidence="4" id="KW-0804">Transcription</keyword>
<dbReference type="GO" id="GO:0005634">
    <property type="term" value="C:nucleus"/>
    <property type="evidence" value="ECO:0007669"/>
    <property type="project" value="UniProtKB-SubCell"/>
</dbReference>
<dbReference type="SUPFAM" id="SSF101936">
    <property type="entry name" value="DNA-binding pseudobarrel domain"/>
    <property type="match status" value="1"/>
</dbReference>
<name>A0A7J6WGJ1_THATH</name>
<keyword evidence="3" id="KW-0238">DNA-binding</keyword>
<keyword evidence="5" id="KW-0539">Nucleus</keyword>
<dbReference type="PANTHER" id="PTHR31541:SF28">
    <property type="entry name" value="TF-B3 DOMAIN-CONTAINING PROTEIN"/>
    <property type="match status" value="1"/>
</dbReference>
<accession>A0A7J6WGJ1</accession>
<dbReference type="Pfam" id="PF02362">
    <property type="entry name" value="B3"/>
    <property type="match status" value="1"/>
</dbReference>
<dbReference type="PANTHER" id="PTHR31541">
    <property type="entry name" value="B3 DOMAIN PLANT PROTEIN-RELATED"/>
    <property type="match status" value="1"/>
</dbReference>
<evidence type="ECO:0000256" key="2">
    <source>
        <dbReference type="ARBA" id="ARBA00023015"/>
    </source>
</evidence>
<dbReference type="AlphaFoldDB" id="A0A7J6WGJ1"/>
<dbReference type="GO" id="GO:0003677">
    <property type="term" value="F:DNA binding"/>
    <property type="evidence" value="ECO:0007669"/>
    <property type="project" value="UniProtKB-KW"/>
</dbReference>
<evidence type="ECO:0000256" key="1">
    <source>
        <dbReference type="ARBA" id="ARBA00004123"/>
    </source>
</evidence>
<comment type="caution">
    <text evidence="7">The sequence shown here is derived from an EMBL/GenBank/DDBJ whole genome shotgun (WGS) entry which is preliminary data.</text>
</comment>
<evidence type="ECO:0000259" key="6">
    <source>
        <dbReference type="PROSITE" id="PS50863"/>
    </source>
</evidence>
<keyword evidence="8" id="KW-1185">Reference proteome</keyword>
<evidence type="ECO:0000256" key="3">
    <source>
        <dbReference type="ARBA" id="ARBA00023125"/>
    </source>
</evidence>
<comment type="subcellular location">
    <subcellularLocation>
        <location evidence="1">Nucleus</location>
    </subcellularLocation>
</comment>
<dbReference type="OrthoDB" id="668173at2759"/>
<evidence type="ECO:0000256" key="5">
    <source>
        <dbReference type="ARBA" id="ARBA00023242"/>
    </source>
</evidence>
<reference evidence="7 8" key="1">
    <citation type="submission" date="2020-06" db="EMBL/GenBank/DDBJ databases">
        <title>Transcriptomic and genomic resources for Thalictrum thalictroides and T. hernandezii: Facilitating candidate gene discovery in an emerging model plant lineage.</title>
        <authorList>
            <person name="Arias T."/>
            <person name="Riano-Pachon D.M."/>
            <person name="Di Stilio V.S."/>
        </authorList>
    </citation>
    <scope>NUCLEOTIDE SEQUENCE [LARGE SCALE GENOMIC DNA]</scope>
    <source>
        <strain evidence="8">cv. WT478/WT964</strain>
        <tissue evidence="7">Leaves</tissue>
    </source>
</reference>
<protein>
    <recommendedName>
        <fullName evidence="6">TF-B3 domain-containing protein</fullName>
    </recommendedName>
</protein>
<dbReference type="EMBL" id="JABWDY010015988">
    <property type="protein sequence ID" value="KAF5196441.1"/>
    <property type="molecule type" value="Genomic_DNA"/>
</dbReference>
<organism evidence="7 8">
    <name type="scientific">Thalictrum thalictroides</name>
    <name type="common">Rue-anemone</name>
    <name type="synonym">Anemone thalictroides</name>
    <dbReference type="NCBI Taxonomy" id="46969"/>
    <lineage>
        <taxon>Eukaryota</taxon>
        <taxon>Viridiplantae</taxon>
        <taxon>Streptophyta</taxon>
        <taxon>Embryophyta</taxon>
        <taxon>Tracheophyta</taxon>
        <taxon>Spermatophyta</taxon>
        <taxon>Magnoliopsida</taxon>
        <taxon>Ranunculales</taxon>
        <taxon>Ranunculaceae</taxon>
        <taxon>Thalictroideae</taxon>
        <taxon>Thalictrum</taxon>
    </lineage>
</organism>
<dbReference type="InterPro" id="IPR015300">
    <property type="entry name" value="DNA-bd_pseudobarrel_sf"/>
</dbReference>
<dbReference type="InterPro" id="IPR005508">
    <property type="entry name" value="At2g31720-like"/>
</dbReference>
<dbReference type="Gene3D" id="2.40.330.10">
    <property type="entry name" value="DNA-binding pseudobarrel domain"/>
    <property type="match status" value="1"/>
</dbReference>
<dbReference type="PROSITE" id="PS50863">
    <property type="entry name" value="B3"/>
    <property type="match status" value="1"/>
</dbReference>
<proteinExistence type="predicted"/>
<evidence type="ECO:0000313" key="7">
    <source>
        <dbReference type="EMBL" id="KAF5196441.1"/>
    </source>
</evidence>
<feature type="domain" description="TF-B3" evidence="6">
    <location>
        <begin position="77"/>
        <end position="182"/>
    </location>
</feature>
<dbReference type="Proteomes" id="UP000554482">
    <property type="component" value="Unassembled WGS sequence"/>
</dbReference>
<dbReference type="InterPro" id="IPR003340">
    <property type="entry name" value="B3_DNA-bd"/>
</dbReference>
<evidence type="ECO:0000313" key="8">
    <source>
        <dbReference type="Proteomes" id="UP000554482"/>
    </source>
</evidence>
<keyword evidence="2" id="KW-0805">Transcription regulation</keyword>
<dbReference type="CDD" id="cd10017">
    <property type="entry name" value="B3_DNA"/>
    <property type="match status" value="1"/>
</dbReference>
<sequence>MAAMVVEEEDINAADHQDNQELLLAHQGAENLRYLNRKRLDVESAVALQTLIIFQPLVVPPIERLQGEVLGPCSFIKKFLTTSDVNNSQGRLLIKTKFAEEKINILLRKEDNPCKGIKVPVYDRSGNKVVMEYKHWPTKSYVLIDGWKDFYTNNRLEKDDEITLWAFRSRDWKLCFAIWWVDKIQN</sequence>
<evidence type="ECO:0000256" key="4">
    <source>
        <dbReference type="ARBA" id="ARBA00023163"/>
    </source>
</evidence>
<gene>
    <name evidence="7" type="ORF">FRX31_013972</name>
</gene>